<organism evidence="1 2">
    <name type="scientific">Rubrobacter taiwanensis</name>
    <dbReference type="NCBI Taxonomy" id="185139"/>
    <lineage>
        <taxon>Bacteria</taxon>
        <taxon>Bacillati</taxon>
        <taxon>Actinomycetota</taxon>
        <taxon>Rubrobacteria</taxon>
        <taxon>Rubrobacterales</taxon>
        <taxon>Rubrobacteraceae</taxon>
        <taxon>Rubrobacter</taxon>
    </lineage>
</organism>
<comment type="caution">
    <text evidence="1">The sequence shown here is derived from an EMBL/GenBank/DDBJ whole genome shotgun (WGS) entry which is preliminary data.</text>
</comment>
<dbReference type="Proteomes" id="UP000295244">
    <property type="component" value="Unassembled WGS sequence"/>
</dbReference>
<dbReference type="RefSeq" id="WP_132691475.1">
    <property type="nucleotide sequence ID" value="NZ_SKBU01000016.1"/>
</dbReference>
<sequence>MDLIMIRSRKDGRILYAEQLERLPGESPWEYARRSARRENQLSLRFAGPEYQLLVGWGTGSVEEFLEAHPEYRPPGTARGERRSSG</sequence>
<evidence type="ECO:0000313" key="1">
    <source>
        <dbReference type="EMBL" id="TCJ16440.1"/>
    </source>
</evidence>
<proteinExistence type="predicted"/>
<dbReference type="AlphaFoldDB" id="A0A4R1BGV1"/>
<accession>A0A4R1BGV1</accession>
<dbReference type="EMBL" id="SKBU01000016">
    <property type="protein sequence ID" value="TCJ16440.1"/>
    <property type="molecule type" value="Genomic_DNA"/>
</dbReference>
<gene>
    <name evidence="1" type="ORF">E0L93_09980</name>
</gene>
<name>A0A4R1BGV1_9ACTN</name>
<keyword evidence="2" id="KW-1185">Reference proteome</keyword>
<dbReference type="OrthoDB" id="5244554at2"/>
<evidence type="ECO:0000313" key="2">
    <source>
        <dbReference type="Proteomes" id="UP000295244"/>
    </source>
</evidence>
<protein>
    <submittedName>
        <fullName evidence="1">Uncharacterized protein</fullName>
    </submittedName>
</protein>
<reference evidence="1 2" key="1">
    <citation type="submission" date="2019-03" db="EMBL/GenBank/DDBJ databases">
        <title>Whole genome sequence of a novel Rubrobacter taiwanensis strain, isolated from Yellowstone National Park.</title>
        <authorList>
            <person name="Freed S."/>
            <person name="Ramaley R.F."/>
            <person name="Kyndt J.A."/>
        </authorList>
    </citation>
    <scope>NUCLEOTIDE SEQUENCE [LARGE SCALE GENOMIC DNA]</scope>
    <source>
        <strain evidence="1 2">Yellowstone</strain>
    </source>
</reference>